<keyword evidence="2" id="KW-0805">Transcription regulation</keyword>
<accession>A0A504JB77</accession>
<dbReference type="PANTHER" id="PTHR43133">
    <property type="entry name" value="RNA POLYMERASE ECF-TYPE SIGMA FACTO"/>
    <property type="match status" value="1"/>
</dbReference>
<sequence>MNKKNNNLRSVCEEKNFEGLYDNYSNSLYSFLYFKCGDKDRASDLVQEAYVKLWKNCKKIFFEKAKSYLYTVANNQFLTEQNHQKIVLHYKTKSDKNIINYESPEYLLEEKEYMAKLENAIAKLTNAQREVFLLNRIEKKKYREIAEMLQISTKAVEKRMHAALLSLKDELGRKV</sequence>
<name>A0A504JB77_9FLAO</name>
<dbReference type="Gene3D" id="1.10.10.10">
    <property type="entry name" value="Winged helix-like DNA-binding domain superfamily/Winged helix DNA-binding domain"/>
    <property type="match status" value="1"/>
</dbReference>
<feature type="domain" description="RNA polymerase sigma-70 region 2" evidence="5">
    <location>
        <begin position="20"/>
        <end position="79"/>
    </location>
</feature>
<dbReference type="NCBIfam" id="TIGR02937">
    <property type="entry name" value="sigma70-ECF"/>
    <property type="match status" value="1"/>
</dbReference>
<dbReference type="PANTHER" id="PTHR43133:SF46">
    <property type="entry name" value="RNA POLYMERASE SIGMA-70 FACTOR ECF SUBFAMILY"/>
    <property type="match status" value="1"/>
</dbReference>
<keyword evidence="4" id="KW-0804">Transcription</keyword>
<gene>
    <name evidence="7" type="ORF">FHK87_10800</name>
</gene>
<dbReference type="SUPFAM" id="SSF88946">
    <property type="entry name" value="Sigma2 domain of RNA polymerase sigma factors"/>
    <property type="match status" value="1"/>
</dbReference>
<keyword evidence="8" id="KW-1185">Reference proteome</keyword>
<dbReference type="RefSeq" id="WP_140592746.1">
    <property type="nucleotide sequence ID" value="NZ_VFWZ01000003.1"/>
</dbReference>
<protein>
    <submittedName>
        <fullName evidence="7">Sigma-70 family RNA polymerase sigma factor</fullName>
    </submittedName>
</protein>
<dbReference type="InterPro" id="IPR007627">
    <property type="entry name" value="RNA_pol_sigma70_r2"/>
</dbReference>
<dbReference type="InterPro" id="IPR013324">
    <property type="entry name" value="RNA_pol_sigma_r3/r4-like"/>
</dbReference>
<proteinExistence type="inferred from homology"/>
<dbReference type="InterPro" id="IPR013325">
    <property type="entry name" value="RNA_pol_sigma_r2"/>
</dbReference>
<dbReference type="InterPro" id="IPR039425">
    <property type="entry name" value="RNA_pol_sigma-70-like"/>
</dbReference>
<keyword evidence="3" id="KW-0731">Sigma factor</keyword>
<organism evidence="7 8">
    <name type="scientific">Aquimarina algicola</name>
    <dbReference type="NCBI Taxonomy" id="2589995"/>
    <lineage>
        <taxon>Bacteria</taxon>
        <taxon>Pseudomonadati</taxon>
        <taxon>Bacteroidota</taxon>
        <taxon>Flavobacteriia</taxon>
        <taxon>Flavobacteriales</taxon>
        <taxon>Flavobacteriaceae</taxon>
        <taxon>Aquimarina</taxon>
    </lineage>
</organism>
<dbReference type="Pfam" id="PF04542">
    <property type="entry name" value="Sigma70_r2"/>
    <property type="match status" value="1"/>
</dbReference>
<comment type="caution">
    <text evidence="7">The sequence shown here is derived from an EMBL/GenBank/DDBJ whole genome shotgun (WGS) entry which is preliminary data.</text>
</comment>
<evidence type="ECO:0000256" key="4">
    <source>
        <dbReference type="ARBA" id="ARBA00023163"/>
    </source>
</evidence>
<evidence type="ECO:0000313" key="7">
    <source>
        <dbReference type="EMBL" id="TPN85772.1"/>
    </source>
</evidence>
<evidence type="ECO:0000259" key="6">
    <source>
        <dbReference type="Pfam" id="PF08281"/>
    </source>
</evidence>
<evidence type="ECO:0000313" key="8">
    <source>
        <dbReference type="Proteomes" id="UP000315540"/>
    </source>
</evidence>
<feature type="domain" description="RNA polymerase sigma factor 70 region 4 type 2" evidence="6">
    <location>
        <begin position="116"/>
        <end position="166"/>
    </location>
</feature>
<dbReference type="CDD" id="cd06171">
    <property type="entry name" value="Sigma70_r4"/>
    <property type="match status" value="1"/>
</dbReference>
<dbReference type="GO" id="GO:0016987">
    <property type="term" value="F:sigma factor activity"/>
    <property type="evidence" value="ECO:0007669"/>
    <property type="project" value="UniProtKB-KW"/>
</dbReference>
<dbReference type="SUPFAM" id="SSF88659">
    <property type="entry name" value="Sigma3 and sigma4 domains of RNA polymerase sigma factors"/>
    <property type="match status" value="1"/>
</dbReference>
<evidence type="ECO:0000256" key="3">
    <source>
        <dbReference type="ARBA" id="ARBA00023082"/>
    </source>
</evidence>
<dbReference type="Pfam" id="PF08281">
    <property type="entry name" value="Sigma70_r4_2"/>
    <property type="match status" value="1"/>
</dbReference>
<dbReference type="GO" id="GO:0003677">
    <property type="term" value="F:DNA binding"/>
    <property type="evidence" value="ECO:0007669"/>
    <property type="project" value="InterPro"/>
</dbReference>
<dbReference type="EMBL" id="VFWZ01000003">
    <property type="protein sequence ID" value="TPN85772.1"/>
    <property type="molecule type" value="Genomic_DNA"/>
</dbReference>
<dbReference type="OrthoDB" id="659855at2"/>
<reference evidence="7 8" key="1">
    <citation type="submission" date="2019-06" db="EMBL/GenBank/DDBJ databases">
        <authorList>
            <person name="Meng X."/>
        </authorList>
    </citation>
    <scope>NUCLEOTIDE SEQUENCE [LARGE SCALE GENOMIC DNA]</scope>
    <source>
        <strain evidence="7 8">M625</strain>
    </source>
</reference>
<dbReference type="GO" id="GO:0006352">
    <property type="term" value="P:DNA-templated transcription initiation"/>
    <property type="evidence" value="ECO:0007669"/>
    <property type="project" value="InterPro"/>
</dbReference>
<dbReference type="Proteomes" id="UP000315540">
    <property type="component" value="Unassembled WGS sequence"/>
</dbReference>
<dbReference type="Gene3D" id="1.10.1740.10">
    <property type="match status" value="1"/>
</dbReference>
<dbReference type="InterPro" id="IPR014284">
    <property type="entry name" value="RNA_pol_sigma-70_dom"/>
</dbReference>
<evidence type="ECO:0000256" key="1">
    <source>
        <dbReference type="ARBA" id="ARBA00010641"/>
    </source>
</evidence>
<evidence type="ECO:0000259" key="5">
    <source>
        <dbReference type="Pfam" id="PF04542"/>
    </source>
</evidence>
<comment type="similarity">
    <text evidence="1">Belongs to the sigma-70 factor family. ECF subfamily.</text>
</comment>
<evidence type="ECO:0000256" key="2">
    <source>
        <dbReference type="ARBA" id="ARBA00023015"/>
    </source>
</evidence>
<dbReference type="InterPro" id="IPR036388">
    <property type="entry name" value="WH-like_DNA-bd_sf"/>
</dbReference>
<dbReference type="InterPro" id="IPR013249">
    <property type="entry name" value="RNA_pol_sigma70_r4_t2"/>
</dbReference>
<dbReference type="AlphaFoldDB" id="A0A504JB77"/>